<keyword evidence="1 2" id="KW-0728">SH3 domain</keyword>
<dbReference type="PROSITE" id="PS50002">
    <property type="entry name" value="SH3"/>
    <property type="match status" value="1"/>
</dbReference>
<dbReference type="Proteomes" id="UP000784919">
    <property type="component" value="Unassembled WGS sequence"/>
</dbReference>
<dbReference type="GO" id="GO:0030950">
    <property type="term" value="P:establishment or maintenance of actin cytoskeleton polarity"/>
    <property type="evidence" value="ECO:0007669"/>
    <property type="project" value="TreeGrafter"/>
</dbReference>
<comment type="caution">
    <text evidence="5">The sequence shown here is derived from an EMBL/GenBank/DDBJ whole genome shotgun (WGS) entry which is preliminary data.</text>
</comment>
<dbReference type="InterPro" id="IPR053039">
    <property type="entry name" value="Polarity_Bud-Selection_Reg"/>
</dbReference>
<evidence type="ECO:0000256" key="1">
    <source>
        <dbReference type="ARBA" id="ARBA00022443"/>
    </source>
</evidence>
<feature type="compositionally biased region" description="Polar residues" evidence="3">
    <location>
        <begin position="875"/>
        <end position="889"/>
    </location>
</feature>
<dbReference type="Gene3D" id="2.30.30.40">
    <property type="entry name" value="SH3 Domains"/>
    <property type="match status" value="1"/>
</dbReference>
<feature type="compositionally biased region" description="Polar residues" evidence="3">
    <location>
        <begin position="558"/>
        <end position="569"/>
    </location>
</feature>
<dbReference type="OrthoDB" id="196165at2759"/>
<dbReference type="PANTHER" id="PTHR47775">
    <property type="entry name" value="BUD SITE SELECTION PROTEIN 14"/>
    <property type="match status" value="1"/>
</dbReference>
<sequence length="1019" mass="112198">MMRPSIIRADTIDLQDPAAPSAQDHPYHAPIPGTGPTISGASIAPHQAETLREVAQETAEAESQNPTVPWSNGSAHEASDSIANEQSPHGYANDTIDKTAMYQHKQQDDLAIAQNGGVSSADEEDVEGESGSDMDDDMMDKISSSPSIEDGALYPAILPVAWPQRESSLTLLPRQLSLASMCFGSAFKQASKHCCLHRMLHYRGTSVSRQEELDVAEGRRCPGHKPRLSLRRSPRELGKCECFHGGPSVEQEKQKQRSHDHSLTHGAELSHFEAWLSRNPYHQIGSRHDDAQILLHRKGLRGTVSQAHQVPLNWQFGAESNGVIDQLAQSIDSLYYGKPLIEEVETCSDDECLLNSEDIDFEFVYALHTFVATVEGQANATKGDTMVLLDDSNSYWWLVRVVKDSSIGYLPAEHIETPTERLARLNKHRNIDLSATMLGDQAQKQKNSFPSIRRRRKTVTFSEPTYVDYSDFDYSSDEEDDDELFGSQPTAYQHRERQRQLQQSEVDDASGDETAAVEPLKTRTHRTAATQSLIEPQVEDEIRSSQESQEGRNDSLSRSRNGTVRNTDSFFKDDSVETKKITLTPNLLRDDNPLRQPGDSATKDAKSASSMEKIDRELVSDREKKRLKDKDKEKREKEKKSSGLRGFFSRKDRKKMAEDDDESFGKRSLDLMSEARNSEDRSLDEQRQVSPDMTGPQQRQPGRLQKNVTSSISKSHAGAAQKPVELSSYLAEGRNNDVSNVPPMVSMRIVGAEPNEAHQVSSPPDRSRSLDSTASKEERSATSNLVSSSTTGLGIDEQPQKMTMARSHMDLDASDTSDPEGVVTAPRVEPVKEPTATSPEAGALLGKASPSARRPAERTPAAATATTHSAQQAQHVPQSPKQGTSGRNGPSSPSHASHPPALMVDTSSVDDISPEASPSPELVQPESDVARGGSSSAGSGKEAVWDDNKLRAFFDESDHIRDLLVVVYDKTNVEPAGNDHPVVGGLFREQNAKLAEITTQLDNMLGDWLARKQRLRGSV</sequence>
<evidence type="ECO:0000256" key="2">
    <source>
        <dbReference type="PROSITE-ProRule" id="PRU00192"/>
    </source>
</evidence>
<name>A0A9P7MMN1_9HYPO</name>
<feature type="compositionally biased region" description="Polar residues" evidence="3">
    <location>
        <begin position="688"/>
        <end position="714"/>
    </location>
</feature>
<feature type="compositionally biased region" description="Acidic residues" evidence="3">
    <location>
        <begin position="121"/>
        <end position="138"/>
    </location>
</feature>
<dbReference type="InterPro" id="IPR001452">
    <property type="entry name" value="SH3_domain"/>
</dbReference>
<dbReference type="EMBL" id="SRPS01000284">
    <property type="protein sequence ID" value="KAG5960419.1"/>
    <property type="molecule type" value="Genomic_DNA"/>
</dbReference>
<feature type="compositionally biased region" description="Basic and acidic residues" evidence="3">
    <location>
        <begin position="540"/>
        <end position="557"/>
    </location>
</feature>
<evidence type="ECO:0000313" key="6">
    <source>
        <dbReference type="Proteomes" id="UP000784919"/>
    </source>
</evidence>
<organism evidence="5 6">
    <name type="scientific">Claviceps arundinis</name>
    <dbReference type="NCBI Taxonomy" id="1623583"/>
    <lineage>
        <taxon>Eukaryota</taxon>
        <taxon>Fungi</taxon>
        <taxon>Dikarya</taxon>
        <taxon>Ascomycota</taxon>
        <taxon>Pezizomycotina</taxon>
        <taxon>Sordariomycetes</taxon>
        <taxon>Hypocreomycetidae</taxon>
        <taxon>Hypocreales</taxon>
        <taxon>Clavicipitaceae</taxon>
        <taxon>Claviceps</taxon>
    </lineage>
</organism>
<feature type="domain" description="SH3" evidence="4">
    <location>
        <begin position="359"/>
        <end position="420"/>
    </location>
</feature>
<dbReference type="SMART" id="SM00326">
    <property type="entry name" value="SH3"/>
    <property type="match status" value="1"/>
</dbReference>
<dbReference type="AlphaFoldDB" id="A0A9P7MMN1"/>
<feature type="compositionally biased region" description="Basic and acidic residues" evidence="3">
    <location>
        <begin position="676"/>
        <end position="687"/>
    </location>
</feature>
<accession>A0A9P7MMN1</accession>
<reference evidence="5" key="1">
    <citation type="journal article" date="2020" name="bioRxiv">
        <title>Whole genome comparisons of ergot fungi reveals the divergence and evolution of species within the genus Claviceps are the result of varying mechanisms driving genome evolution and host range expansion.</title>
        <authorList>
            <person name="Wyka S.A."/>
            <person name="Mondo S.J."/>
            <person name="Liu M."/>
            <person name="Dettman J."/>
            <person name="Nalam V."/>
            <person name="Broders K.D."/>
        </authorList>
    </citation>
    <scope>NUCLEOTIDE SEQUENCE</scope>
    <source>
        <strain evidence="5">CCC 1102</strain>
    </source>
</reference>
<feature type="compositionally biased region" description="Basic and acidic residues" evidence="3">
    <location>
        <begin position="570"/>
        <end position="580"/>
    </location>
</feature>
<gene>
    <name evidence="5" type="ORF">E4U56_004350</name>
</gene>
<evidence type="ECO:0000313" key="5">
    <source>
        <dbReference type="EMBL" id="KAG5960419.1"/>
    </source>
</evidence>
<feature type="region of interest" description="Disordered" evidence="3">
    <location>
        <begin position="114"/>
        <end position="146"/>
    </location>
</feature>
<dbReference type="PANTHER" id="PTHR47775:SF1">
    <property type="entry name" value="BUD SITE SELECTION PROTEIN 14"/>
    <property type="match status" value="1"/>
</dbReference>
<feature type="compositionally biased region" description="Polar residues" evidence="3">
    <location>
        <begin position="61"/>
        <end position="74"/>
    </location>
</feature>
<dbReference type="GO" id="GO:0015630">
    <property type="term" value="C:microtubule cytoskeleton"/>
    <property type="evidence" value="ECO:0007669"/>
    <property type="project" value="TreeGrafter"/>
</dbReference>
<dbReference type="SUPFAM" id="SSF50044">
    <property type="entry name" value="SH3-domain"/>
    <property type="match status" value="1"/>
</dbReference>
<feature type="compositionally biased region" description="Polar residues" evidence="3">
    <location>
        <begin position="781"/>
        <end position="792"/>
    </location>
</feature>
<evidence type="ECO:0000256" key="3">
    <source>
        <dbReference type="SAM" id="MobiDB-lite"/>
    </source>
</evidence>
<feature type="compositionally biased region" description="Basic and acidic residues" evidence="3">
    <location>
        <begin position="601"/>
        <end position="641"/>
    </location>
</feature>
<protein>
    <recommendedName>
        <fullName evidence="4">SH3 domain-containing protein</fullName>
    </recommendedName>
</protein>
<feature type="region of interest" description="Disordered" evidence="3">
    <location>
        <begin position="491"/>
        <end position="942"/>
    </location>
</feature>
<feature type="compositionally biased region" description="Basic and acidic residues" evidence="3">
    <location>
        <begin position="765"/>
        <end position="780"/>
    </location>
</feature>
<feature type="compositionally biased region" description="Low complexity" evidence="3">
    <location>
        <begin position="890"/>
        <end position="901"/>
    </location>
</feature>
<dbReference type="InterPro" id="IPR036028">
    <property type="entry name" value="SH3-like_dom_sf"/>
</dbReference>
<proteinExistence type="predicted"/>
<feature type="region of interest" description="Disordered" evidence="3">
    <location>
        <begin position="1"/>
        <end position="93"/>
    </location>
</feature>
<evidence type="ECO:0000259" key="4">
    <source>
        <dbReference type="PROSITE" id="PS50002"/>
    </source>
</evidence>
<dbReference type="GO" id="GO:0008104">
    <property type="term" value="P:intracellular protein localization"/>
    <property type="evidence" value="ECO:0007669"/>
    <property type="project" value="TreeGrafter"/>
</dbReference>
<dbReference type="FunFam" id="2.30.30.40:FF:000035">
    <property type="entry name" value="SH3 domain containing protein"/>
    <property type="match status" value="1"/>
</dbReference>
<dbReference type="GO" id="GO:0051286">
    <property type="term" value="C:cell tip"/>
    <property type="evidence" value="ECO:0007669"/>
    <property type="project" value="TreeGrafter"/>
</dbReference>
<feature type="compositionally biased region" description="Low complexity" evidence="3">
    <location>
        <begin position="848"/>
        <end position="874"/>
    </location>
</feature>